<accession>A0A8J2KXS9</accession>
<organism evidence="2 3">
    <name type="scientific">Allacma fusca</name>
    <dbReference type="NCBI Taxonomy" id="39272"/>
    <lineage>
        <taxon>Eukaryota</taxon>
        <taxon>Metazoa</taxon>
        <taxon>Ecdysozoa</taxon>
        <taxon>Arthropoda</taxon>
        <taxon>Hexapoda</taxon>
        <taxon>Collembola</taxon>
        <taxon>Symphypleona</taxon>
        <taxon>Sminthuridae</taxon>
        <taxon>Allacma</taxon>
    </lineage>
</organism>
<reference evidence="2" key="1">
    <citation type="submission" date="2021-06" db="EMBL/GenBank/DDBJ databases">
        <authorList>
            <person name="Hodson N. C."/>
            <person name="Mongue J. A."/>
            <person name="Jaron S. K."/>
        </authorList>
    </citation>
    <scope>NUCLEOTIDE SEQUENCE</scope>
</reference>
<evidence type="ECO:0008006" key="4">
    <source>
        <dbReference type="Google" id="ProtNLM"/>
    </source>
</evidence>
<dbReference type="AlphaFoldDB" id="A0A8J2KXS9"/>
<feature type="signal peptide" evidence="1">
    <location>
        <begin position="1"/>
        <end position="21"/>
    </location>
</feature>
<evidence type="ECO:0000313" key="3">
    <source>
        <dbReference type="Proteomes" id="UP000708208"/>
    </source>
</evidence>
<name>A0A8J2KXS9_9HEXA</name>
<comment type="caution">
    <text evidence="2">The sequence shown here is derived from an EMBL/GenBank/DDBJ whole genome shotgun (WGS) entry which is preliminary data.</text>
</comment>
<feature type="chain" id="PRO_5035292530" description="Chitin-binding type-2 domain-containing protein" evidence="1">
    <location>
        <begin position="22"/>
        <end position="251"/>
    </location>
</feature>
<keyword evidence="3" id="KW-1185">Reference proteome</keyword>
<sequence>MVGKVQIVFGFAALVIIGVCANPRSKRQSDSTTEVVGLSLDSEATAGDYQTLKSGSRSISRPRERRRRDDSEIFFPEDLRFHPKNFGESFPLPRKFKANIVSNFHHPHDNYSHHQMAEAFHNGTKELAKHMLTAIQTLFQKISFNFNFAKLFQHFVISLKNAVLKRMVILNENGVKCEDVCKPGSQYGTIGICTEKYCTCDFNSKNFTLFCCEKDFVFDHLRHICEDPSKTILCSDDIVQLEDTSTTIYKY</sequence>
<proteinExistence type="predicted"/>
<gene>
    <name evidence="2" type="ORF">AFUS01_LOCUS22249</name>
</gene>
<keyword evidence="1" id="KW-0732">Signal</keyword>
<evidence type="ECO:0000313" key="2">
    <source>
        <dbReference type="EMBL" id="CAG7733826.1"/>
    </source>
</evidence>
<dbReference type="Proteomes" id="UP000708208">
    <property type="component" value="Unassembled WGS sequence"/>
</dbReference>
<evidence type="ECO:0000256" key="1">
    <source>
        <dbReference type="SAM" id="SignalP"/>
    </source>
</evidence>
<dbReference type="OrthoDB" id="8295384at2759"/>
<protein>
    <recommendedName>
        <fullName evidence="4">Chitin-binding type-2 domain-containing protein</fullName>
    </recommendedName>
</protein>
<dbReference type="EMBL" id="CAJVCH010257106">
    <property type="protein sequence ID" value="CAG7733826.1"/>
    <property type="molecule type" value="Genomic_DNA"/>
</dbReference>